<sequence length="84" mass="10004">MELVYYKPIITVDKETCDYTVKRIKVREHFTREDLIRYVERGKEVSMSSKVVYWKNKKKKLLLKSEEERARDERGGPAPTPPSE</sequence>
<feature type="region of interest" description="Disordered" evidence="1">
    <location>
        <begin position="65"/>
        <end position="84"/>
    </location>
</feature>
<organism evidence="2">
    <name type="scientific">Pithovirus LCPAC304</name>
    <dbReference type="NCBI Taxonomy" id="2506594"/>
    <lineage>
        <taxon>Viruses</taxon>
        <taxon>Pithoviruses</taxon>
    </lineage>
</organism>
<protein>
    <submittedName>
        <fullName evidence="2">Uncharacterized protein</fullName>
    </submittedName>
</protein>
<feature type="compositionally biased region" description="Basic and acidic residues" evidence="1">
    <location>
        <begin position="65"/>
        <end position="75"/>
    </location>
</feature>
<gene>
    <name evidence="2" type="ORF">LCPAC304_01950</name>
</gene>
<name>A0A481Z8B7_9VIRU</name>
<proteinExistence type="predicted"/>
<accession>A0A481Z8B7</accession>
<evidence type="ECO:0000256" key="1">
    <source>
        <dbReference type="SAM" id="MobiDB-lite"/>
    </source>
</evidence>
<dbReference type="EMBL" id="MK500565">
    <property type="protein sequence ID" value="QBK91856.1"/>
    <property type="molecule type" value="Genomic_DNA"/>
</dbReference>
<evidence type="ECO:0000313" key="2">
    <source>
        <dbReference type="EMBL" id="QBK91856.1"/>
    </source>
</evidence>
<reference evidence="2" key="1">
    <citation type="journal article" date="2019" name="MBio">
        <title>Virus Genomes from Deep Sea Sediments Expand the Ocean Megavirome and Support Independent Origins of Viral Gigantism.</title>
        <authorList>
            <person name="Backstrom D."/>
            <person name="Yutin N."/>
            <person name="Jorgensen S.L."/>
            <person name="Dharamshi J."/>
            <person name="Homa F."/>
            <person name="Zaremba-Niedwiedzka K."/>
            <person name="Spang A."/>
            <person name="Wolf Y.I."/>
            <person name="Koonin E.V."/>
            <person name="Ettema T.J."/>
        </authorList>
    </citation>
    <scope>NUCLEOTIDE SEQUENCE</scope>
</reference>